<evidence type="ECO:0000256" key="5">
    <source>
        <dbReference type="ARBA" id="ARBA00023136"/>
    </source>
</evidence>
<dbReference type="InterPro" id="IPR020846">
    <property type="entry name" value="MFS_dom"/>
</dbReference>
<organism evidence="9 10">
    <name type="scientific">Herbaspirillum frisingense</name>
    <dbReference type="NCBI Taxonomy" id="92645"/>
    <lineage>
        <taxon>Bacteria</taxon>
        <taxon>Pseudomonadati</taxon>
        <taxon>Pseudomonadota</taxon>
        <taxon>Betaproteobacteria</taxon>
        <taxon>Burkholderiales</taxon>
        <taxon>Oxalobacteraceae</taxon>
        <taxon>Herbaspirillum</taxon>
    </lineage>
</organism>
<feature type="chain" id="PRO_5031199092" evidence="7">
    <location>
        <begin position="38"/>
        <end position="406"/>
    </location>
</feature>
<dbReference type="PROSITE" id="PS50850">
    <property type="entry name" value="MFS"/>
    <property type="match status" value="1"/>
</dbReference>
<feature type="transmembrane region" description="Helical" evidence="6">
    <location>
        <begin position="372"/>
        <end position="389"/>
    </location>
</feature>
<dbReference type="InterPro" id="IPR036259">
    <property type="entry name" value="MFS_trans_sf"/>
</dbReference>
<proteinExistence type="predicted"/>
<feature type="transmembrane region" description="Helical" evidence="6">
    <location>
        <begin position="344"/>
        <end position="366"/>
    </location>
</feature>
<dbReference type="Pfam" id="PF07690">
    <property type="entry name" value="MFS_1"/>
    <property type="match status" value="1"/>
</dbReference>
<dbReference type="Proteomes" id="UP000462435">
    <property type="component" value="Unassembled WGS sequence"/>
</dbReference>
<evidence type="ECO:0000256" key="3">
    <source>
        <dbReference type="ARBA" id="ARBA00022692"/>
    </source>
</evidence>
<evidence type="ECO:0000256" key="6">
    <source>
        <dbReference type="SAM" id="Phobius"/>
    </source>
</evidence>
<feature type="transmembrane region" description="Helical" evidence="6">
    <location>
        <begin position="61"/>
        <end position="83"/>
    </location>
</feature>
<evidence type="ECO:0000313" key="10">
    <source>
        <dbReference type="Proteomes" id="UP000462435"/>
    </source>
</evidence>
<name>A0A7V8FZX8_9BURK</name>
<dbReference type="Gene3D" id="1.20.1250.20">
    <property type="entry name" value="MFS general substrate transporter like domains"/>
    <property type="match status" value="1"/>
</dbReference>
<accession>A0A7V8FZX8</accession>
<comment type="subcellular location">
    <subcellularLocation>
        <location evidence="1">Cell membrane</location>
        <topology evidence="1">Multi-pass membrane protein</topology>
    </subcellularLocation>
</comment>
<dbReference type="EMBL" id="WNDX01000008">
    <property type="protein sequence ID" value="KAF1047879.1"/>
    <property type="molecule type" value="Genomic_DNA"/>
</dbReference>
<comment type="caution">
    <text evidence="9">The sequence shown here is derived from an EMBL/GenBank/DDBJ whole genome shotgun (WGS) entry which is preliminary data.</text>
</comment>
<dbReference type="CDD" id="cd17324">
    <property type="entry name" value="MFS_NepI_like"/>
    <property type="match status" value="1"/>
</dbReference>
<dbReference type="SUPFAM" id="SSF103473">
    <property type="entry name" value="MFS general substrate transporter"/>
    <property type="match status" value="1"/>
</dbReference>
<dbReference type="PANTHER" id="PTHR43124:SF3">
    <property type="entry name" value="CHLORAMPHENICOL EFFLUX PUMP RV0191"/>
    <property type="match status" value="1"/>
</dbReference>
<reference evidence="10" key="1">
    <citation type="journal article" date="2020" name="MBio">
        <title>Horizontal gene transfer to a defensive symbiont with a reduced genome amongst a multipartite beetle microbiome.</title>
        <authorList>
            <person name="Waterworth S.C."/>
            <person name="Florez L.V."/>
            <person name="Rees E.R."/>
            <person name="Hertweck C."/>
            <person name="Kaltenpoth M."/>
            <person name="Kwan J.C."/>
        </authorList>
    </citation>
    <scope>NUCLEOTIDE SEQUENCE [LARGE SCALE GENOMIC DNA]</scope>
</reference>
<evidence type="ECO:0000256" key="1">
    <source>
        <dbReference type="ARBA" id="ARBA00004651"/>
    </source>
</evidence>
<feature type="transmembrane region" description="Helical" evidence="6">
    <location>
        <begin position="178"/>
        <end position="198"/>
    </location>
</feature>
<feature type="transmembrane region" description="Helical" evidence="6">
    <location>
        <begin position="115"/>
        <end position="136"/>
    </location>
</feature>
<feature type="transmembrane region" description="Helical" evidence="6">
    <location>
        <begin position="219"/>
        <end position="238"/>
    </location>
</feature>
<keyword evidence="7" id="KW-0732">Signal</keyword>
<evidence type="ECO:0000256" key="2">
    <source>
        <dbReference type="ARBA" id="ARBA00022475"/>
    </source>
</evidence>
<feature type="domain" description="Major facilitator superfamily (MFS) profile" evidence="8">
    <location>
        <begin position="24"/>
        <end position="393"/>
    </location>
</feature>
<dbReference type="GO" id="GO:0005886">
    <property type="term" value="C:plasma membrane"/>
    <property type="evidence" value="ECO:0007669"/>
    <property type="project" value="UniProtKB-SubCell"/>
</dbReference>
<keyword evidence="3 6" id="KW-0812">Transmembrane</keyword>
<evidence type="ECO:0000259" key="8">
    <source>
        <dbReference type="PROSITE" id="PS50850"/>
    </source>
</evidence>
<feature type="signal peptide" evidence="7">
    <location>
        <begin position="1"/>
        <end position="37"/>
    </location>
</feature>
<evidence type="ECO:0000256" key="7">
    <source>
        <dbReference type="SAM" id="SignalP"/>
    </source>
</evidence>
<gene>
    <name evidence="9" type="primary">nepI_1</name>
    <name evidence="9" type="ORF">GAK35_00499</name>
</gene>
<keyword evidence="4 6" id="KW-1133">Transmembrane helix</keyword>
<keyword evidence="5 6" id="KW-0472">Membrane</keyword>
<evidence type="ECO:0000256" key="4">
    <source>
        <dbReference type="ARBA" id="ARBA00022989"/>
    </source>
</evidence>
<sequence>MMEQPGSIPAVPPPSAAARLPVAALLALAMASFIATANETAPAGLLPQIARDFGIPEAGAGQLVTCCALGSGLAAIPLTAASAGWRRRGVLLAALATFLVGNVVTAFSPGYALTLAARFAIGLATGVAWSLLAGYARRMAPAAQQGRALALAMAGIPMALALGMPLASWFGALAGWRSVFSGLALMSAVLCCWVWIAVPDFPGEAAGARPRIGQVLALPGIRAILAVIMLWILAHYMLYTYIAPFLAQLGLAGLLERMLLVFGLSAMAGNWLAGALIDRRLRGLALAYLGAFAAVALMFGLGAARPALVYAGVAAWGISFGGAPTLLQTALADAAGEHADAAQAMLVTSFNLAFAGSGALGGVLLQTAGAGAIPRVLVALLMAACWIVWRSDKHGFPAGHRRAREQ</sequence>
<evidence type="ECO:0000313" key="9">
    <source>
        <dbReference type="EMBL" id="KAF1047879.1"/>
    </source>
</evidence>
<feature type="transmembrane region" description="Helical" evidence="6">
    <location>
        <begin position="284"/>
        <end position="303"/>
    </location>
</feature>
<feature type="transmembrane region" description="Helical" evidence="6">
    <location>
        <begin position="90"/>
        <end position="109"/>
    </location>
</feature>
<feature type="transmembrane region" description="Helical" evidence="6">
    <location>
        <begin position="309"/>
        <end position="332"/>
    </location>
</feature>
<dbReference type="AlphaFoldDB" id="A0A7V8FZX8"/>
<keyword evidence="2" id="KW-1003">Cell membrane</keyword>
<dbReference type="PANTHER" id="PTHR43124">
    <property type="entry name" value="PURINE EFFLUX PUMP PBUE"/>
    <property type="match status" value="1"/>
</dbReference>
<dbReference type="GO" id="GO:0022857">
    <property type="term" value="F:transmembrane transporter activity"/>
    <property type="evidence" value="ECO:0007669"/>
    <property type="project" value="InterPro"/>
</dbReference>
<dbReference type="InterPro" id="IPR050189">
    <property type="entry name" value="MFS_Efflux_Transporters"/>
</dbReference>
<protein>
    <submittedName>
        <fullName evidence="9">Purine ribonucleoside efflux pump NepI</fullName>
    </submittedName>
</protein>
<feature type="transmembrane region" description="Helical" evidence="6">
    <location>
        <begin position="148"/>
        <end position="172"/>
    </location>
</feature>
<dbReference type="InterPro" id="IPR011701">
    <property type="entry name" value="MFS"/>
</dbReference>